<dbReference type="Pfam" id="PF01694">
    <property type="entry name" value="Rhomboid"/>
    <property type="match status" value="1"/>
</dbReference>
<evidence type="ECO:0000313" key="9">
    <source>
        <dbReference type="EMBL" id="KAH9643389.1"/>
    </source>
</evidence>
<reference evidence="9" key="1">
    <citation type="journal article" date="2021" name="G3 (Bethesda)">
        <title>Genome and transcriptome analysis of the beet armyworm Spodoptera exigua reveals targets for pest control. .</title>
        <authorList>
            <person name="Simon S."/>
            <person name="Breeschoten T."/>
            <person name="Jansen H.J."/>
            <person name="Dirks R.P."/>
            <person name="Schranz M.E."/>
            <person name="Ros V.I.D."/>
        </authorList>
    </citation>
    <scope>NUCLEOTIDE SEQUENCE</scope>
    <source>
        <strain evidence="9">TB_SE_WUR_2020</strain>
    </source>
</reference>
<comment type="subcellular location">
    <subcellularLocation>
        <location evidence="1">Membrane</location>
        <topology evidence="1">Multi-pass membrane protein</topology>
    </subcellularLocation>
</comment>
<keyword evidence="4 7" id="KW-1133">Transmembrane helix</keyword>
<feature type="region of interest" description="Disordered" evidence="6">
    <location>
        <begin position="1"/>
        <end position="71"/>
    </location>
</feature>
<keyword evidence="5 7" id="KW-0472">Membrane</keyword>
<dbReference type="GO" id="GO:0004252">
    <property type="term" value="F:serine-type endopeptidase activity"/>
    <property type="evidence" value="ECO:0007669"/>
    <property type="project" value="InterPro"/>
</dbReference>
<keyword evidence="3 7" id="KW-0812">Transmembrane</keyword>
<feature type="transmembrane region" description="Helical" evidence="7">
    <location>
        <begin position="222"/>
        <end position="242"/>
    </location>
</feature>
<comment type="caution">
    <text evidence="9">The sequence shown here is derived from an EMBL/GenBank/DDBJ whole genome shotgun (WGS) entry which is preliminary data.</text>
</comment>
<evidence type="ECO:0000256" key="6">
    <source>
        <dbReference type="SAM" id="MobiDB-lite"/>
    </source>
</evidence>
<dbReference type="PANTHER" id="PTHR45840">
    <property type="entry name" value="RHOMBOID-RELATED PROTEIN"/>
    <property type="match status" value="1"/>
</dbReference>
<dbReference type="PANTHER" id="PTHR45840:SF10">
    <property type="entry name" value="RHOMBOID PROTEASE"/>
    <property type="match status" value="1"/>
</dbReference>
<evidence type="ECO:0000256" key="5">
    <source>
        <dbReference type="ARBA" id="ARBA00023136"/>
    </source>
</evidence>
<evidence type="ECO:0000313" key="10">
    <source>
        <dbReference type="Proteomes" id="UP000814243"/>
    </source>
</evidence>
<evidence type="ECO:0000259" key="8">
    <source>
        <dbReference type="Pfam" id="PF01694"/>
    </source>
</evidence>
<dbReference type="GO" id="GO:0016020">
    <property type="term" value="C:membrane"/>
    <property type="evidence" value="ECO:0007669"/>
    <property type="project" value="UniProtKB-SubCell"/>
</dbReference>
<feature type="transmembrane region" description="Helical" evidence="7">
    <location>
        <begin position="249"/>
        <end position="271"/>
    </location>
</feature>
<evidence type="ECO:0000256" key="7">
    <source>
        <dbReference type="SAM" id="Phobius"/>
    </source>
</evidence>
<evidence type="ECO:0000256" key="4">
    <source>
        <dbReference type="ARBA" id="ARBA00022989"/>
    </source>
</evidence>
<accession>A0A922MVB9</accession>
<feature type="transmembrane region" description="Helical" evidence="7">
    <location>
        <begin position="113"/>
        <end position="135"/>
    </location>
</feature>
<feature type="transmembrane region" description="Helical" evidence="7">
    <location>
        <begin position="194"/>
        <end position="216"/>
    </location>
</feature>
<dbReference type="Gene3D" id="1.20.1540.10">
    <property type="entry name" value="Rhomboid-like"/>
    <property type="match status" value="1"/>
</dbReference>
<dbReference type="InterPro" id="IPR051739">
    <property type="entry name" value="Rhomboid_IM_Serine_Proteases"/>
</dbReference>
<evidence type="ECO:0000256" key="2">
    <source>
        <dbReference type="ARBA" id="ARBA00009045"/>
    </source>
</evidence>
<comment type="similarity">
    <text evidence="2">Belongs to the peptidase S54 family.</text>
</comment>
<dbReference type="SUPFAM" id="SSF144091">
    <property type="entry name" value="Rhomboid-like"/>
    <property type="match status" value="1"/>
</dbReference>
<evidence type="ECO:0000256" key="1">
    <source>
        <dbReference type="ARBA" id="ARBA00004141"/>
    </source>
</evidence>
<sequence length="358" mass="39230">MAPGTEHCETERLNEEQAVPVHHGRRILPDGQPPATAWVETEDERPGDNTSSPGENKRLLPSSGPPAKHKSRLQAGLTLGVHPPVKYKYPPATKSQKTILKTKSDKKKFERKANLIALLKPPYFIVSMIIVNVLIHESIKDADVRALLQWNPDSWWREPWRLVTYGCVHASHLHLALNSLVALAVGWPLEREQGWWRVVVLWVGGLAAGALGAGLLQYRVRVVGASAAVYALLTAHISNVCLRHGHISLWWFRPLSVLVLGASEVCWALMRTPLPARAPHAGEHVHSPYEYVAWAAHILGAVVGVPLAFVVFTGENNRKPYVIACRVVSALALVAGVVVATVCYAQAAAAEPSEEDMT</sequence>
<feature type="transmembrane region" description="Helical" evidence="7">
    <location>
        <begin position="291"/>
        <end position="312"/>
    </location>
</feature>
<dbReference type="InterPro" id="IPR022764">
    <property type="entry name" value="Peptidase_S54_rhomboid_dom"/>
</dbReference>
<feature type="transmembrane region" description="Helical" evidence="7">
    <location>
        <begin position="324"/>
        <end position="347"/>
    </location>
</feature>
<gene>
    <name evidence="9" type="ORF">HF086_016678</name>
</gene>
<dbReference type="Proteomes" id="UP000814243">
    <property type="component" value="Unassembled WGS sequence"/>
</dbReference>
<organism evidence="9 10">
    <name type="scientific">Spodoptera exigua</name>
    <name type="common">Beet armyworm</name>
    <name type="synonym">Noctua fulgens</name>
    <dbReference type="NCBI Taxonomy" id="7107"/>
    <lineage>
        <taxon>Eukaryota</taxon>
        <taxon>Metazoa</taxon>
        <taxon>Ecdysozoa</taxon>
        <taxon>Arthropoda</taxon>
        <taxon>Hexapoda</taxon>
        <taxon>Insecta</taxon>
        <taxon>Pterygota</taxon>
        <taxon>Neoptera</taxon>
        <taxon>Endopterygota</taxon>
        <taxon>Lepidoptera</taxon>
        <taxon>Glossata</taxon>
        <taxon>Ditrysia</taxon>
        <taxon>Noctuoidea</taxon>
        <taxon>Noctuidae</taxon>
        <taxon>Amphipyrinae</taxon>
        <taxon>Spodoptera</taxon>
    </lineage>
</organism>
<dbReference type="EMBL" id="JACEFF010000136">
    <property type="protein sequence ID" value="KAH9643389.1"/>
    <property type="molecule type" value="Genomic_DNA"/>
</dbReference>
<proteinExistence type="inferred from homology"/>
<feature type="domain" description="Peptidase S54 rhomboid" evidence="8">
    <location>
        <begin position="158"/>
        <end position="312"/>
    </location>
</feature>
<name>A0A922MVB9_SPOEX</name>
<dbReference type="InterPro" id="IPR035952">
    <property type="entry name" value="Rhomboid-like_sf"/>
</dbReference>
<dbReference type="AlphaFoldDB" id="A0A922MVB9"/>
<protein>
    <recommendedName>
        <fullName evidence="8">Peptidase S54 rhomboid domain-containing protein</fullName>
    </recommendedName>
</protein>
<feature type="compositionally biased region" description="Basic and acidic residues" evidence="6">
    <location>
        <begin position="1"/>
        <end position="15"/>
    </location>
</feature>
<feature type="transmembrane region" description="Helical" evidence="7">
    <location>
        <begin position="162"/>
        <end position="187"/>
    </location>
</feature>
<evidence type="ECO:0000256" key="3">
    <source>
        <dbReference type="ARBA" id="ARBA00022692"/>
    </source>
</evidence>